<sequence>MMSAYSIRNFSKLKQKDYIIKLDYLQHSNNSLSSESSLIIEEMNKTIPYIPEEKKVRIKRHKNKRNQRNFCKKIKGGRGECRRGLAAWAWREVGRKGRLRAVQDLRVREKRWGRGGGGFNEASRAQRTGNCVKIRSGSCMLIYIF</sequence>
<evidence type="ECO:0000313" key="2">
    <source>
        <dbReference type="Proteomes" id="UP000008827"/>
    </source>
</evidence>
<dbReference type="InParanoid" id="A0A0R0GC79"/>
<evidence type="ECO:0000313" key="1">
    <source>
        <dbReference type="EnsemblPlants" id="KRH13299"/>
    </source>
</evidence>
<proteinExistence type="predicted"/>
<dbReference type="AlphaFoldDB" id="A0A0R0GC79"/>
<name>A0A0R0GC79_SOYBN</name>
<protein>
    <submittedName>
        <fullName evidence="1">Uncharacterized protein</fullName>
    </submittedName>
</protein>
<accession>A0A0R0GC79</accession>
<reference evidence="1" key="2">
    <citation type="submission" date="2018-02" db="UniProtKB">
        <authorList>
            <consortium name="EnsemblPlants"/>
        </authorList>
    </citation>
    <scope>IDENTIFICATION</scope>
    <source>
        <strain evidence="1">Williams 82</strain>
    </source>
</reference>
<dbReference type="EnsemblPlants" id="KRH13299">
    <property type="protein sequence ID" value="KRH13299"/>
    <property type="gene ID" value="GLYMA_15G229200"/>
</dbReference>
<dbReference type="Proteomes" id="UP000008827">
    <property type="component" value="Chromosome 15"/>
</dbReference>
<organism evidence="1">
    <name type="scientific">Glycine max</name>
    <name type="common">Soybean</name>
    <name type="synonym">Glycine hispida</name>
    <dbReference type="NCBI Taxonomy" id="3847"/>
    <lineage>
        <taxon>Eukaryota</taxon>
        <taxon>Viridiplantae</taxon>
        <taxon>Streptophyta</taxon>
        <taxon>Embryophyta</taxon>
        <taxon>Tracheophyta</taxon>
        <taxon>Spermatophyta</taxon>
        <taxon>Magnoliopsida</taxon>
        <taxon>eudicotyledons</taxon>
        <taxon>Gunneridae</taxon>
        <taxon>Pentapetalae</taxon>
        <taxon>rosids</taxon>
        <taxon>fabids</taxon>
        <taxon>Fabales</taxon>
        <taxon>Fabaceae</taxon>
        <taxon>Papilionoideae</taxon>
        <taxon>50 kb inversion clade</taxon>
        <taxon>NPAAA clade</taxon>
        <taxon>indigoferoid/millettioid clade</taxon>
        <taxon>Phaseoleae</taxon>
        <taxon>Glycine</taxon>
        <taxon>Glycine subgen. Soja</taxon>
    </lineage>
</organism>
<dbReference type="Gramene" id="KRH13299">
    <property type="protein sequence ID" value="KRH13299"/>
    <property type="gene ID" value="GLYMA_15G229200"/>
</dbReference>
<keyword evidence="2" id="KW-1185">Reference proteome</keyword>
<reference evidence="1" key="1">
    <citation type="journal article" date="2010" name="Nature">
        <title>Genome sequence of the palaeopolyploid soybean.</title>
        <authorList>
            <person name="Schmutz J."/>
            <person name="Cannon S.B."/>
            <person name="Schlueter J."/>
            <person name="Ma J."/>
            <person name="Mitros T."/>
            <person name="Nelson W."/>
            <person name="Hyten D.L."/>
            <person name="Song Q."/>
            <person name="Thelen J.J."/>
            <person name="Cheng J."/>
            <person name="Xu D."/>
            <person name="Hellsten U."/>
            <person name="May G.D."/>
            <person name="Yu Y."/>
            <person name="Sakurai T."/>
            <person name="Umezawa T."/>
            <person name="Bhattacharyya M.K."/>
            <person name="Sandhu D."/>
            <person name="Valliyodan B."/>
            <person name="Lindquist E."/>
            <person name="Peto M."/>
            <person name="Grant D."/>
            <person name="Shu S."/>
            <person name="Goodstein D."/>
            <person name="Barry K."/>
            <person name="Futrell-Griggs M."/>
            <person name="Abernathy B."/>
            <person name="Du J."/>
            <person name="Tian Z."/>
            <person name="Zhu L."/>
            <person name="Gill N."/>
            <person name="Joshi T."/>
            <person name="Libault M."/>
            <person name="Sethuraman A."/>
            <person name="Zhang X.-C."/>
            <person name="Shinozaki K."/>
            <person name="Nguyen H.T."/>
            <person name="Wing R.A."/>
            <person name="Cregan P."/>
            <person name="Specht J."/>
            <person name="Grimwood J."/>
            <person name="Rokhsar D."/>
            <person name="Stacey G."/>
            <person name="Shoemaker R.C."/>
            <person name="Jackson S.A."/>
        </authorList>
    </citation>
    <scope>NUCLEOTIDE SEQUENCE [LARGE SCALE GENOMIC DNA]</scope>
    <source>
        <strain evidence="1">cv. Williams 82</strain>
    </source>
</reference>